<dbReference type="EMBL" id="MCFG01000014">
    <property type="protein sequence ID" value="ORX87009.1"/>
    <property type="molecule type" value="Genomic_DNA"/>
</dbReference>
<dbReference type="PROSITE" id="PS51763">
    <property type="entry name" value="CBM10"/>
    <property type="match status" value="2"/>
</dbReference>
<feature type="chain" id="PRO_5012463312" description="CBM10 domain-containing protein" evidence="5">
    <location>
        <begin position="17"/>
        <end position="699"/>
    </location>
</feature>
<sequence length="699" mass="76791">MRFAVFASILAAGAFASKCNPDYPCCNNCEVIYVDSDGEWGVENNNWCAIDASQCYEGDYPFCKGCTVVYTDNDGDWGVENNDWCLIKKSNCDGGKDKTNEPVISGKQVLPIISLYSESGTNDFATKPVEKHIAQQAYMGRNKDMPPEPWYEQCTITIQDTDGSKPINNVGGRVKVRGNWTSNYVKKSLRINFDQNQTVLGLNNGNKIKSWVLLAEYKDGSMLRNKSAFAMSRDILGEDNLFASDSKLAELYINGEYFGVYLIAEVQQVNQYRVNITKPEDGYQGTDIGYFMEYDIGYTRYEDKIQTFTVNFNDNAPLKPYDGNGGSGKTVSPSGSFSFGGGGMGQFPGMGGQGGQFPGMGGQGGQYPGMGGQGGQGGRPGQTGGQAGQGGQYPGMGGQGGAQFPGMGGQGGQGGQGGMWNFGGNAGGNTGDYAIPYTADNNELKKRQFAGMGGGDNMTIKNDVTQEQNDFISNFVNGAYKIMYEAAYNQNTLKFTSDYRSIVEAPELTPRQAIENVLDANSLADMFIISEMTCDADLYYSSFYVVADFGPKGSKKLRFEAPWDFDSALGNRDRCRDGQGHFAANIVLDTSGFGDRINPWLAVIIYEDWYQDIIRTKWTKAYNSGVFGKVVDMIHQDTKTAAEAFDRNYSVWDNIRNNSNFVNELSPGAKQCKTQQEAADYLAYWIEERTAFVNKNWHK</sequence>
<keyword evidence="2" id="KW-0677">Repeat</keyword>
<feature type="region of interest" description="Disordered" evidence="4">
    <location>
        <begin position="365"/>
        <end position="423"/>
    </location>
</feature>
<proteinExistence type="predicted"/>
<evidence type="ECO:0000256" key="1">
    <source>
        <dbReference type="ARBA" id="ARBA00022729"/>
    </source>
</evidence>
<reference evidence="7 8" key="1">
    <citation type="submission" date="2016-08" db="EMBL/GenBank/DDBJ databases">
        <title>A Parts List for Fungal Cellulosomes Revealed by Comparative Genomics.</title>
        <authorList>
            <consortium name="DOE Joint Genome Institute"/>
            <person name="Haitjema C.H."/>
            <person name="Gilmore S.P."/>
            <person name="Henske J.K."/>
            <person name="Solomon K.V."/>
            <person name="De Groot R."/>
            <person name="Kuo A."/>
            <person name="Mondo S.J."/>
            <person name="Salamov A.A."/>
            <person name="Labutti K."/>
            <person name="Zhao Z."/>
            <person name="Chiniquy J."/>
            <person name="Barry K."/>
            <person name="Brewer H.M."/>
            <person name="Purvine S.O."/>
            <person name="Wright A.T."/>
            <person name="Boxma B."/>
            <person name="Van Alen T."/>
            <person name="Hackstein J.H."/>
            <person name="Baker S.E."/>
            <person name="Grigoriev I.V."/>
            <person name="O'Malley M.A."/>
        </authorList>
    </citation>
    <scope>NUCLEOTIDE SEQUENCE [LARGE SCALE GENOMIC DNA]</scope>
    <source>
        <strain evidence="7 8">S4</strain>
    </source>
</reference>
<evidence type="ECO:0000259" key="6">
    <source>
        <dbReference type="PROSITE" id="PS51763"/>
    </source>
</evidence>
<evidence type="ECO:0000313" key="7">
    <source>
        <dbReference type="EMBL" id="ORX87009.1"/>
    </source>
</evidence>
<keyword evidence="3" id="KW-0378">Hydrolase</keyword>
<dbReference type="Pfam" id="PF02013">
    <property type="entry name" value="CBM_10"/>
    <property type="match status" value="2"/>
</dbReference>
<evidence type="ECO:0000256" key="4">
    <source>
        <dbReference type="SAM" id="MobiDB-lite"/>
    </source>
</evidence>
<reference evidence="7 8" key="2">
    <citation type="submission" date="2016-08" db="EMBL/GenBank/DDBJ databases">
        <title>Pervasive Adenine N6-methylation of Active Genes in Fungi.</title>
        <authorList>
            <consortium name="DOE Joint Genome Institute"/>
            <person name="Mondo S.J."/>
            <person name="Dannebaum R.O."/>
            <person name="Kuo R.C."/>
            <person name="Labutti K."/>
            <person name="Haridas S."/>
            <person name="Kuo A."/>
            <person name="Salamov A."/>
            <person name="Ahrendt S.R."/>
            <person name="Lipzen A."/>
            <person name="Sullivan W."/>
            <person name="Andreopoulos W.B."/>
            <person name="Clum A."/>
            <person name="Lindquist E."/>
            <person name="Daum C."/>
            <person name="Ramamoorthy G.K."/>
            <person name="Gryganskyi A."/>
            <person name="Culley D."/>
            <person name="Magnuson J.K."/>
            <person name="James T.Y."/>
            <person name="O'Malley M.A."/>
            <person name="Stajich J.E."/>
            <person name="Spatafora J.W."/>
            <person name="Visel A."/>
            <person name="Grigoriev I.V."/>
        </authorList>
    </citation>
    <scope>NUCLEOTIDE SEQUENCE [LARGE SCALE GENOMIC DNA]</scope>
    <source>
        <strain evidence="7 8">S4</strain>
    </source>
</reference>
<keyword evidence="8" id="KW-1185">Reference proteome</keyword>
<keyword evidence="1 5" id="KW-0732">Signal</keyword>
<dbReference type="InterPro" id="IPR002883">
    <property type="entry name" value="CBM10/Dockerin_dom"/>
</dbReference>
<dbReference type="GO" id="GO:0016787">
    <property type="term" value="F:hydrolase activity"/>
    <property type="evidence" value="ECO:0007669"/>
    <property type="project" value="UniProtKB-KW"/>
</dbReference>
<name>A0A1Y1XMN1_9FUNG</name>
<evidence type="ECO:0000256" key="5">
    <source>
        <dbReference type="SAM" id="SignalP"/>
    </source>
</evidence>
<organism evidence="7 8">
    <name type="scientific">Anaeromyces robustus</name>
    <dbReference type="NCBI Taxonomy" id="1754192"/>
    <lineage>
        <taxon>Eukaryota</taxon>
        <taxon>Fungi</taxon>
        <taxon>Fungi incertae sedis</taxon>
        <taxon>Chytridiomycota</taxon>
        <taxon>Chytridiomycota incertae sedis</taxon>
        <taxon>Neocallimastigomycetes</taxon>
        <taxon>Neocallimastigales</taxon>
        <taxon>Neocallimastigaceae</taxon>
        <taxon>Anaeromyces</taxon>
    </lineage>
</organism>
<dbReference type="Pfam" id="PF08757">
    <property type="entry name" value="CotH"/>
    <property type="match status" value="2"/>
</dbReference>
<accession>A0A1Y1XMN1</accession>
<dbReference type="Gene3D" id="3.90.1220.10">
    <property type="entry name" value="Cellulose docking domain, dockering"/>
    <property type="match status" value="2"/>
</dbReference>
<feature type="domain" description="CBM10" evidence="6">
    <location>
        <begin position="18"/>
        <end position="51"/>
    </location>
</feature>
<evidence type="ECO:0000256" key="2">
    <source>
        <dbReference type="ARBA" id="ARBA00022737"/>
    </source>
</evidence>
<evidence type="ECO:0000256" key="3">
    <source>
        <dbReference type="ARBA" id="ARBA00022801"/>
    </source>
</evidence>
<protein>
    <recommendedName>
        <fullName evidence="6">CBM10 domain-containing protein</fullName>
    </recommendedName>
</protein>
<feature type="signal peptide" evidence="5">
    <location>
        <begin position="1"/>
        <end position="16"/>
    </location>
</feature>
<dbReference type="Proteomes" id="UP000193944">
    <property type="component" value="Unassembled WGS sequence"/>
</dbReference>
<comment type="caution">
    <text evidence="7">The sequence shown here is derived from an EMBL/GenBank/DDBJ whole genome shotgun (WGS) entry which is preliminary data.</text>
</comment>
<dbReference type="InterPro" id="IPR009034">
    <property type="entry name" value="Dockerin_dom_fun_sf"/>
</dbReference>
<dbReference type="OrthoDB" id="2142176at2759"/>
<dbReference type="AlphaFoldDB" id="A0A1Y1XMN1"/>
<dbReference type="InterPro" id="IPR014867">
    <property type="entry name" value="Spore_coat_CotH_CotH2/3/7"/>
</dbReference>
<dbReference type="SUPFAM" id="SSF64571">
    <property type="entry name" value="Cellulose docking domain, dockering"/>
    <property type="match status" value="2"/>
</dbReference>
<feature type="domain" description="CBM10" evidence="6">
    <location>
        <begin position="54"/>
        <end position="88"/>
    </location>
</feature>
<evidence type="ECO:0000313" key="8">
    <source>
        <dbReference type="Proteomes" id="UP000193944"/>
    </source>
</evidence>
<dbReference type="STRING" id="1754192.A0A1Y1XMN1"/>
<gene>
    <name evidence="7" type="ORF">BCR32DRAFT_324711</name>
</gene>